<keyword evidence="3" id="KW-1185">Reference proteome</keyword>
<dbReference type="AlphaFoldDB" id="A0A4R1ESV5"/>
<dbReference type="Pfam" id="PF04361">
    <property type="entry name" value="DUF494"/>
    <property type="match status" value="1"/>
</dbReference>
<evidence type="ECO:0000313" key="3">
    <source>
        <dbReference type="Proteomes" id="UP000294887"/>
    </source>
</evidence>
<dbReference type="EMBL" id="SMFQ01000005">
    <property type="protein sequence ID" value="TCJ83002.1"/>
    <property type="molecule type" value="Genomic_DNA"/>
</dbReference>
<comment type="similarity">
    <text evidence="1">Belongs to the Smg family.</text>
</comment>
<sequence>MSIRHVQVTFTFIYYKIPRILRSCNNQQDNVENDFSPRKEVFTHSKLETPKHMKENTLDVLFYLFDNFAEAEDVAQNREVLHGELKDAGFPKTRITKAFDWLESLADDDKIYISEPKSQSIRQFSKYEARWLDQECQNYMFSLRQTGVLSSEMFERTVDRILTLGDKEFDINRLKWVILMLLLNQPDTEAEYIWMDDVALGEESPVYH</sequence>
<evidence type="ECO:0000313" key="2">
    <source>
        <dbReference type="EMBL" id="TCJ83002.1"/>
    </source>
</evidence>
<dbReference type="InterPro" id="IPR007456">
    <property type="entry name" value="Smg"/>
</dbReference>
<accession>A0A4R1ESV5</accession>
<dbReference type="OrthoDB" id="9788984at2"/>
<dbReference type="PANTHER" id="PTHR38692:SF1">
    <property type="entry name" value="PROTEIN SMG"/>
    <property type="match status" value="1"/>
</dbReference>
<organism evidence="2 3">
    <name type="scientific">Cocleimonas flava</name>
    <dbReference type="NCBI Taxonomy" id="634765"/>
    <lineage>
        <taxon>Bacteria</taxon>
        <taxon>Pseudomonadati</taxon>
        <taxon>Pseudomonadota</taxon>
        <taxon>Gammaproteobacteria</taxon>
        <taxon>Thiotrichales</taxon>
        <taxon>Thiotrichaceae</taxon>
        <taxon>Cocleimonas</taxon>
    </lineage>
</organism>
<dbReference type="HAMAP" id="MF_00598">
    <property type="entry name" value="Smg"/>
    <property type="match status" value="1"/>
</dbReference>
<gene>
    <name evidence="1" type="primary">smg</name>
    <name evidence="2" type="ORF">EV695_3740</name>
</gene>
<reference evidence="2 3" key="1">
    <citation type="submission" date="2019-03" db="EMBL/GenBank/DDBJ databases">
        <title>Genomic Encyclopedia of Type Strains, Phase IV (KMG-IV): sequencing the most valuable type-strain genomes for metagenomic binning, comparative biology and taxonomic classification.</title>
        <authorList>
            <person name="Goeker M."/>
        </authorList>
    </citation>
    <scope>NUCLEOTIDE SEQUENCE [LARGE SCALE GENOMIC DNA]</scope>
    <source>
        <strain evidence="2 3">DSM 24830</strain>
    </source>
</reference>
<dbReference type="RefSeq" id="WP_131907496.1">
    <property type="nucleotide sequence ID" value="NZ_BAAAFU010000007.1"/>
</dbReference>
<dbReference type="PANTHER" id="PTHR38692">
    <property type="entry name" value="PROTEIN SMG"/>
    <property type="match status" value="1"/>
</dbReference>
<comment type="caution">
    <text evidence="2">The sequence shown here is derived from an EMBL/GenBank/DDBJ whole genome shotgun (WGS) entry which is preliminary data.</text>
</comment>
<evidence type="ECO:0000256" key="1">
    <source>
        <dbReference type="HAMAP-Rule" id="MF_00598"/>
    </source>
</evidence>
<dbReference type="Proteomes" id="UP000294887">
    <property type="component" value="Unassembled WGS sequence"/>
</dbReference>
<protein>
    <recommendedName>
        <fullName evidence="1">Protein Smg homolog</fullName>
    </recommendedName>
</protein>
<proteinExistence type="inferred from homology"/>
<name>A0A4R1ESV5_9GAMM</name>